<dbReference type="NCBIfam" id="TIGR00197">
    <property type="entry name" value="yjeF_nterm"/>
    <property type="match status" value="1"/>
</dbReference>
<dbReference type="EMBL" id="BOMY01000013">
    <property type="protein sequence ID" value="GIF19407.1"/>
    <property type="molecule type" value="Genomic_DNA"/>
</dbReference>
<dbReference type="PANTHER" id="PTHR12592:SF0">
    <property type="entry name" value="ATP-DEPENDENT (S)-NAD(P)H-HYDRATE DEHYDRATASE"/>
    <property type="match status" value="1"/>
</dbReference>
<evidence type="ECO:0000256" key="11">
    <source>
        <dbReference type="ARBA" id="ARBA00023235"/>
    </source>
</evidence>
<gene>
    <name evidence="18" type="primary">nnrE</name>
    <name evidence="17" type="synonym">nnrD</name>
    <name evidence="22" type="ORF">Ate02nite_21370</name>
</gene>
<dbReference type="Gene3D" id="3.40.50.10260">
    <property type="entry name" value="YjeF N-terminal domain"/>
    <property type="match status" value="1"/>
</dbReference>
<evidence type="ECO:0000313" key="23">
    <source>
        <dbReference type="Proteomes" id="UP000623608"/>
    </source>
</evidence>
<feature type="binding site" evidence="17">
    <location>
        <position position="424"/>
    </location>
    <ligand>
        <name>AMP</name>
        <dbReference type="ChEBI" id="CHEBI:456215"/>
    </ligand>
</feature>
<feature type="binding site" evidence="18">
    <location>
        <begin position="122"/>
        <end position="128"/>
    </location>
    <ligand>
        <name>(6S)-NADPHX</name>
        <dbReference type="ChEBI" id="CHEBI:64076"/>
    </ligand>
</feature>
<dbReference type="GO" id="GO:0046496">
    <property type="term" value="P:nicotinamide nucleotide metabolic process"/>
    <property type="evidence" value="ECO:0007669"/>
    <property type="project" value="UniProtKB-UniRule"/>
</dbReference>
<evidence type="ECO:0000256" key="6">
    <source>
        <dbReference type="ARBA" id="ARBA00022741"/>
    </source>
</evidence>
<keyword evidence="9 18" id="KW-0630">Potassium</keyword>
<comment type="catalytic activity">
    <reaction evidence="2 18 19">
        <text>(6R)-NADPHX = (6S)-NADPHX</text>
        <dbReference type="Rhea" id="RHEA:32227"/>
        <dbReference type="ChEBI" id="CHEBI:64076"/>
        <dbReference type="ChEBI" id="CHEBI:64077"/>
        <dbReference type="EC" id="5.1.99.6"/>
    </reaction>
</comment>
<proteinExistence type="inferred from homology"/>
<keyword evidence="23" id="KW-1185">Reference proteome</keyword>
<keyword evidence="8 17" id="KW-0521">NADP</keyword>
<dbReference type="PROSITE" id="PS01050">
    <property type="entry name" value="YJEF_C_2"/>
    <property type="match status" value="1"/>
</dbReference>
<dbReference type="PROSITE" id="PS51385">
    <property type="entry name" value="YJEF_N"/>
    <property type="match status" value="1"/>
</dbReference>
<dbReference type="SUPFAM" id="SSF64153">
    <property type="entry name" value="YjeF N-terminal domain-like"/>
    <property type="match status" value="1"/>
</dbReference>
<comment type="subunit">
    <text evidence="17">Homotetramer.</text>
</comment>
<organism evidence="22 23">
    <name type="scientific">Paractinoplanes tereljensis</name>
    <dbReference type="NCBI Taxonomy" id="571912"/>
    <lineage>
        <taxon>Bacteria</taxon>
        <taxon>Bacillati</taxon>
        <taxon>Actinomycetota</taxon>
        <taxon>Actinomycetes</taxon>
        <taxon>Micromonosporales</taxon>
        <taxon>Micromonosporaceae</taxon>
        <taxon>Paractinoplanes</taxon>
    </lineage>
</organism>
<feature type="binding site" evidence="18">
    <location>
        <position position="118"/>
    </location>
    <ligand>
        <name>K(+)</name>
        <dbReference type="ChEBI" id="CHEBI:29103"/>
    </ligand>
</feature>
<evidence type="ECO:0000256" key="3">
    <source>
        <dbReference type="ARBA" id="ARBA00006001"/>
    </source>
</evidence>
<dbReference type="PROSITE" id="PS51383">
    <property type="entry name" value="YJEF_C_3"/>
    <property type="match status" value="1"/>
</dbReference>
<dbReference type="PANTHER" id="PTHR12592">
    <property type="entry name" value="ATP-DEPENDENT (S)-NAD(P)H-HYDRATE DEHYDRATASE FAMILY MEMBER"/>
    <property type="match status" value="1"/>
</dbReference>
<dbReference type="Gene3D" id="3.40.1190.20">
    <property type="match status" value="1"/>
</dbReference>
<evidence type="ECO:0000256" key="12">
    <source>
        <dbReference type="ARBA" id="ARBA00023239"/>
    </source>
</evidence>
<comment type="similarity">
    <text evidence="18">Belongs to the NnrE/AIBP family.</text>
</comment>
<evidence type="ECO:0000256" key="8">
    <source>
        <dbReference type="ARBA" id="ARBA00022857"/>
    </source>
</evidence>
<dbReference type="EC" id="4.2.1.136" evidence="19"/>
<accession>A0A919NKM6</accession>
<comment type="similarity">
    <text evidence="3 19">In the N-terminal section; belongs to the NnrE/AIBP family.</text>
</comment>
<keyword evidence="5 18" id="KW-0479">Metal-binding</keyword>
<sequence length="485" mass="48838">MRQAWRVADVRAAEKALMASLPEGTLMQRAAAGLARRCALLLDEGGGVYGARVLLLVGSGDNGGDTLYAGAALARRGAQVRALLLRPERVHLAGLAALRSAGGFTVRELGSRADLVLDGIVGIGASGGLRPPAAGLVARLADLRGRDGDRPVVVAVDVPSGVAVDTGDVPGEAVTADVTVTFGCLKPAHVLGAAAVRCGQVELVDIGLGPALRADPVVRVPDVADIAGWWPQPGPASDKYTRGVVGIATGSAKYPGAALLSVSGALAGPTGMVRYAGSAHHEVVRAHPSVVAVPRPGDTGRVQAWLCGSGLGTDDESRRTLRIVLASSLPVVLDADALTLLVDGKHAEDLRRDAPLVITPHDGEFKRLAGEAPGPDRVGAACKLAAWINAVVLLKGDRTIVATPGGEVWVNPTGSSALATAGSGDVLAGLLGSLLAGGLPPERAAIAAAYVHGLAGRRAAEAGPVTAPDVAAALRPVLADLLSAG</sequence>
<reference evidence="22" key="1">
    <citation type="submission" date="2021-01" db="EMBL/GenBank/DDBJ databases">
        <title>Whole genome shotgun sequence of Actinoplanes tereljensis NBRC 105297.</title>
        <authorList>
            <person name="Komaki H."/>
            <person name="Tamura T."/>
        </authorList>
    </citation>
    <scope>NUCLEOTIDE SEQUENCE</scope>
    <source>
        <strain evidence="22">NBRC 105297</strain>
    </source>
</reference>
<dbReference type="HAMAP" id="MF_01966">
    <property type="entry name" value="NADHX_epimerase"/>
    <property type="match status" value="1"/>
</dbReference>
<dbReference type="RefSeq" id="WP_203803009.1">
    <property type="nucleotide sequence ID" value="NZ_BOMY01000013.1"/>
</dbReference>
<feature type="binding site" evidence="17">
    <location>
        <position position="257"/>
    </location>
    <ligand>
        <name>(6S)-NADPHX</name>
        <dbReference type="ChEBI" id="CHEBI:64076"/>
    </ligand>
</feature>
<dbReference type="InterPro" id="IPR036652">
    <property type="entry name" value="YjeF_N_dom_sf"/>
</dbReference>
<comment type="catalytic activity">
    <reaction evidence="1 18 19">
        <text>(6R)-NADHX = (6S)-NADHX</text>
        <dbReference type="Rhea" id="RHEA:32215"/>
        <dbReference type="ChEBI" id="CHEBI:64074"/>
        <dbReference type="ChEBI" id="CHEBI:64075"/>
        <dbReference type="EC" id="5.1.99.6"/>
    </reaction>
</comment>
<dbReference type="InterPro" id="IPR017953">
    <property type="entry name" value="Carbohydrate_kinase_pred_CS"/>
</dbReference>
<evidence type="ECO:0000256" key="1">
    <source>
        <dbReference type="ARBA" id="ARBA00000013"/>
    </source>
</evidence>
<dbReference type="NCBIfam" id="TIGR00196">
    <property type="entry name" value="yjeF_cterm"/>
    <property type="match status" value="1"/>
</dbReference>
<comment type="function">
    <text evidence="17">Catalyzes the dehydration of the S-form of NAD(P)HX at the expense of ADP, which is converted to AMP. Together with NAD(P)HX epimerase, which catalyzes the epimerization of the S- and R-forms, the enzyme allows the repair of both epimers of NAD(P)HX, a damaged form of NAD(P)H that is a result of enzymatic or heat-dependent hydration.</text>
</comment>
<dbReference type="EC" id="5.1.99.6" evidence="19"/>
<feature type="binding site" evidence="17">
    <location>
        <begin position="395"/>
        <end position="399"/>
    </location>
    <ligand>
        <name>AMP</name>
        <dbReference type="ChEBI" id="CHEBI:456215"/>
    </ligand>
</feature>
<feature type="binding site" evidence="17">
    <location>
        <position position="310"/>
    </location>
    <ligand>
        <name>(6S)-NADPHX</name>
        <dbReference type="ChEBI" id="CHEBI:64076"/>
    </ligand>
</feature>
<name>A0A919NKM6_9ACTN</name>
<keyword evidence="13" id="KW-0511">Multifunctional enzyme</keyword>
<evidence type="ECO:0000256" key="16">
    <source>
        <dbReference type="ARBA" id="ARBA00049209"/>
    </source>
</evidence>
<dbReference type="InterPro" id="IPR029056">
    <property type="entry name" value="Ribokinase-like"/>
</dbReference>
<comment type="function">
    <text evidence="18">Catalyzes the epimerization of the S- and R-forms of NAD(P)HX, a damaged form of NAD(P)H that is a result of enzymatic or heat-dependent hydration. This is a prerequisite for the S-specific NAD(P)H-hydrate dehydratase to allow the repair of both epimers of NAD(P)HX.</text>
</comment>
<dbReference type="Pfam" id="PF01256">
    <property type="entry name" value="Carb_kinase"/>
    <property type="match status" value="1"/>
</dbReference>
<evidence type="ECO:0000313" key="22">
    <source>
        <dbReference type="EMBL" id="GIF19407.1"/>
    </source>
</evidence>
<feature type="binding site" evidence="18">
    <location>
        <position position="160"/>
    </location>
    <ligand>
        <name>K(+)</name>
        <dbReference type="ChEBI" id="CHEBI:29103"/>
    </ligand>
</feature>
<dbReference type="GO" id="GO:0110051">
    <property type="term" value="P:metabolite repair"/>
    <property type="evidence" value="ECO:0007669"/>
    <property type="project" value="TreeGrafter"/>
</dbReference>
<dbReference type="InterPro" id="IPR004443">
    <property type="entry name" value="YjeF_N_dom"/>
</dbReference>
<dbReference type="CDD" id="cd01171">
    <property type="entry name" value="YXKO-related"/>
    <property type="match status" value="1"/>
</dbReference>
<comment type="caution">
    <text evidence="18">Lacks conserved residue(s) required for the propagation of feature annotation.</text>
</comment>
<comment type="caution">
    <text evidence="22">The sequence shown here is derived from an EMBL/GenBank/DDBJ whole genome shotgun (WGS) entry which is preliminary data.</text>
</comment>
<keyword evidence="10 17" id="KW-0520">NAD</keyword>
<comment type="catalytic activity">
    <reaction evidence="15 17 19">
        <text>(6S)-NADHX + ADP = AMP + phosphate + NADH + H(+)</text>
        <dbReference type="Rhea" id="RHEA:32223"/>
        <dbReference type="ChEBI" id="CHEBI:15378"/>
        <dbReference type="ChEBI" id="CHEBI:43474"/>
        <dbReference type="ChEBI" id="CHEBI:57945"/>
        <dbReference type="ChEBI" id="CHEBI:64074"/>
        <dbReference type="ChEBI" id="CHEBI:456215"/>
        <dbReference type="ChEBI" id="CHEBI:456216"/>
        <dbReference type="EC" id="4.2.1.136"/>
    </reaction>
</comment>
<feature type="binding site" evidence="18">
    <location>
        <position position="62"/>
    </location>
    <ligand>
        <name>K(+)</name>
        <dbReference type="ChEBI" id="CHEBI:29103"/>
    </ligand>
</feature>
<dbReference type="Proteomes" id="UP000623608">
    <property type="component" value="Unassembled WGS sequence"/>
</dbReference>
<feature type="binding site" evidence="17">
    <location>
        <position position="425"/>
    </location>
    <ligand>
        <name>(6S)-NADPHX</name>
        <dbReference type="ChEBI" id="CHEBI:64076"/>
    </ligand>
</feature>
<dbReference type="SUPFAM" id="SSF53613">
    <property type="entry name" value="Ribokinase-like"/>
    <property type="match status" value="1"/>
</dbReference>
<comment type="function">
    <text evidence="14 19">Bifunctional enzyme that catalyzes the epimerization of the S- and R-forms of NAD(P)HX and the dehydration of the S-form of NAD(P)HX at the expense of ADP, which is converted to AMP. This allows the repair of both epimers of NAD(P)HX, a damaged form of NAD(P)H that is a result of enzymatic or heat-dependent hydration.</text>
</comment>
<dbReference type="GO" id="GO:0046872">
    <property type="term" value="F:metal ion binding"/>
    <property type="evidence" value="ECO:0007669"/>
    <property type="project" value="UniProtKB-UniRule"/>
</dbReference>
<feature type="binding site" evidence="18">
    <location>
        <position position="157"/>
    </location>
    <ligand>
        <name>(6S)-NADPHX</name>
        <dbReference type="ChEBI" id="CHEBI:64076"/>
    </ligand>
</feature>
<dbReference type="GO" id="GO:0052855">
    <property type="term" value="F:ADP-dependent NAD(P)H-hydrate dehydratase activity"/>
    <property type="evidence" value="ECO:0007669"/>
    <property type="project" value="UniProtKB-UniRule"/>
</dbReference>
<evidence type="ECO:0000256" key="7">
    <source>
        <dbReference type="ARBA" id="ARBA00022840"/>
    </source>
</evidence>
<evidence type="ECO:0000256" key="9">
    <source>
        <dbReference type="ARBA" id="ARBA00022958"/>
    </source>
</evidence>
<dbReference type="InterPro" id="IPR030677">
    <property type="entry name" value="Nnr"/>
</dbReference>
<evidence type="ECO:0000256" key="18">
    <source>
        <dbReference type="HAMAP-Rule" id="MF_01966"/>
    </source>
</evidence>
<comment type="catalytic activity">
    <reaction evidence="16 17 19">
        <text>(6S)-NADPHX + ADP = AMP + phosphate + NADPH + H(+)</text>
        <dbReference type="Rhea" id="RHEA:32235"/>
        <dbReference type="ChEBI" id="CHEBI:15378"/>
        <dbReference type="ChEBI" id="CHEBI:43474"/>
        <dbReference type="ChEBI" id="CHEBI:57783"/>
        <dbReference type="ChEBI" id="CHEBI:64076"/>
        <dbReference type="ChEBI" id="CHEBI:456215"/>
        <dbReference type="ChEBI" id="CHEBI:456216"/>
        <dbReference type="EC" id="4.2.1.136"/>
    </reaction>
</comment>
<keyword evidence="12 17" id="KW-0456">Lyase</keyword>
<feature type="domain" description="YjeF C-terminal" evidence="20">
    <location>
        <begin position="222"/>
        <end position="481"/>
    </location>
</feature>
<evidence type="ECO:0000256" key="15">
    <source>
        <dbReference type="ARBA" id="ARBA00048238"/>
    </source>
</evidence>
<dbReference type="AlphaFoldDB" id="A0A919NKM6"/>
<evidence type="ECO:0000256" key="17">
    <source>
        <dbReference type="HAMAP-Rule" id="MF_01965"/>
    </source>
</evidence>
<dbReference type="PIRSF" id="PIRSF017184">
    <property type="entry name" value="Nnr"/>
    <property type="match status" value="1"/>
</dbReference>
<dbReference type="HAMAP" id="MF_01965">
    <property type="entry name" value="NADHX_dehydratase"/>
    <property type="match status" value="1"/>
</dbReference>
<dbReference type="InterPro" id="IPR000631">
    <property type="entry name" value="CARKD"/>
</dbReference>
<dbReference type="GO" id="GO:0005524">
    <property type="term" value="F:ATP binding"/>
    <property type="evidence" value="ECO:0007669"/>
    <property type="project" value="UniProtKB-UniRule"/>
</dbReference>
<evidence type="ECO:0000256" key="13">
    <source>
        <dbReference type="ARBA" id="ARBA00023268"/>
    </source>
</evidence>
<comment type="cofactor">
    <cofactor evidence="17">
        <name>Mg(2+)</name>
        <dbReference type="ChEBI" id="CHEBI:18420"/>
    </cofactor>
</comment>
<keyword evidence="7 17" id="KW-0067">ATP-binding</keyword>
<keyword evidence="11 18" id="KW-0413">Isomerase</keyword>
<dbReference type="Pfam" id="PF03853">
    <property type="entry name" value="YjeF_N"/>
    <property type="match status" value="1"/>
</dbReference>
<evidence type="ECO:0000256" key="14">
    <source>
        <dbReference type="ARBA" id="ARBA00025153"/>
    </source>
</evidence>
<evidence type="ECO:0000259" key="21">
    <source>
        <dbReference type="PROSITE" id="PS51385"/>
    </source>
</evidence>
<comment type="cofactor">
    <cofactor evidence="18 19">
        <name>K(+)</name>
        <dbReference type="ChEBI" id="CHEBI:29103"/>
    </cofactor>
    <text evidence="18 19">Binds 1 potassium ion per subunit.</text>
</comment>
<dbReference type="GO" id="GO:0052856">
    <property type="term" value="F:NAD(P)HX epimerase activity"/>
    <property type="evidence" value="ECO:0007669"/>
    <property type="project" value="UniProtKB-UniRule"/>
</dbReference>
<protein>
    <recommendedName>
        <fullName evidence="19">Bifunctional NAD(P)H-hydrate repair enzyme</fullName>
    </recommendedName>
    <alternativeName>
        <fullName evidence="19">Nicotinamide nucleotide repair protein</fullName>
    </alternativeName>
    <domain>
        <recommendedName>
            <fullName evidence="19">ADP-dependent (S)-NAD(P)H-hydrate dehydratase</fullName>
            <ecNumber evidence="19">4.2.1.136</ecNumber>
        </recommendedName>
        <alternativeName>
            <fullName evidence="19">ADP-dependent NAD(P)HX dehydratase</fullName>
        </alternativeName>
    </domain>
    <domain>
        <recommendedName>
            <fullName evidence="19">NAD(P)H-hydrate epimerase</fullName>
            <ecNumber evidence="19">5.1.99.6</ecNumber>
        </recommendedName>
    </domain>
</protein>
<evidence type="ECO:0000256" key="4">
    <source>
        <dbReference type="ARBA" id="ARBA00009524"/>
    </source>
</evidence>
<evidence type="ECO:0000259" key="20">
    <source>
        <dbReference type="PROSITE" id="PS51383"/>
    </source>
</evidence>
<evidence type="ECO:0000256" key="19">
    <source>
        <dbReference type="PIRNR" id="PIRNR017184"/>
    </source>
</evidence>
<comment type="similarity">
    <text evidence="17">Belongs to the NnrD/CARKD family.</text>
</comment>
<keyword evidence="6 17" id="KW-0547">Nucleotide-binding</keyword>
<evidence type="ECO:0000256" key="2">
    <source>
        <dbReference type="ARBA" id="ARBA00000909"/>
    </source>
</evidence>
<feature type="binding site" evidence="17">
    <location>
        <position position="361"/>
    </location>
    <ligand>
        <name>(6S)-NADPHX</name>
        <dbReference type="ChEBI" id="CHEBI:64076"/>
    </ligand>
</feature>
<evidence type="ECO:0000256" key="5">
    <source>
        <dbReference type="ARBA" id="ARBA00022723"/>
    </source>
</evidence>
<feature type="domain" description="YjeF N-terminal" evidence="21">
    <location>
        <begin position="10"/>
        <end position="214"/>
    </location>
</feature>
<comment type="similarity">
    <text evidence="4 19">In the C-terminal section; belongs to the NnrD/CARKD family.</text>
</comment>
<evidence type="ECO:0000256" key="10">
    <source>
        <dbReference type="ARBA" id="ARBA00023027"/>
    </source>
</evidence>
<feature type="binding site" evidence="18">
    <location>
        <begin position="61"/>
        <end position="65"/>
    </location>
    <ligand>
        <name>(6S)-NADPHX</name>
        <dbReference type="ChEBI" id="CHEBI:64076"/>
    </ligand>
</feature>